<dbReference type="Proteomes" id="UP000182114">
    <property type="component" value="Unassembled WGS sequence"/>
</dbReference>
<dbReference type="AlphaFoldDB" id="A0A1G7FI39"/>
<evidence type="ECO:0000313" key="1">
    <source>
        <dbReference type="EMBL" id="SDE75531.1"/>
    </source>
</evidence>
<dbReference type="EMBL" id="FNBD01000003">
    <property type="protein sequence ID" value="SDE75531.1"/>
    <property type="molecule type" value="Genomic_DNA"/>
</dbReference>
<evidence type="ECO:0000313" key="2">
    <source>
        <dbReference type="Proteomes" id="UP000182114"/>
    </source>
</evidence>
<reference evidence="2" key="1">
    <citation type="submission" date="2016-10" db="EMBL/GenBank/DDBJ databases">
        <authorList>
            <person name="Varghese N."/>
            <person name="Submissions S."/>
        </authorList>
    </citation>
    <scope>NUCLEOTIDE SEQUENCE [LARGE SCALE GENOMIC DNA]</scope>
    <source>
        <strain evidence="2">DSM 24729</strain>
    </source>
</reference>
<proteinExistence type="predicted"/>
<gene>
    <name evidence="1" type="ORF">SAMN04487992_103278</name>
</gene>
<name>A0A1G7FI39_9FLAO</name>
<accession>A0A1G7FI39</accession>
<dbReference type="eggNOG" id="ENOG5034368">
    <property type="taxonomic scope" value="Bacteria"/>
</dbReference>
<keyword evidence="2" id="KW-1185">Reference proteome</keyword>
<organism evidence="1 2">
    <name type="scientific">Cellulophaga baltica</name>
    <dbReference type="NCBI Taxonomy" id="76594"/>
    <lineage>
        <taxon>Bacteria</taxon>
        <taxon>Pseudomonadati</taxon>
        <taxon>Bacteroidota</taxon>
        <taxon>Flavobacteriia</taxon>
        <taxon>Flavobacteriales</taxon>
        <taxon>Flavobacteriaceae</taxon>
        <taxon>Cellulophaga</taxon>
    </lineage>
</organism>
<protein>
    <submittedName>
        <fullName evidence="1">Uncharacterized protein</fullName>
    </submittedName>
</protein>
<sequence length="370" mass="42302">MLYSLHCIPETYYEGISKLRYKCTFYIPSLNEYFGTLLLMRKNSLFPVLLLLCLVQSCAERKDIDLTGFSLSHFRTIEEQYTGGEIIDPSVYALSEDYDIISFILKDQTVPNLDLIVRYVYAKKDSVVAEIRYELDTDDTYQKKSLAFRKALADHFRNVAKITSATNTKKAEHGTFDAQTPINDIDDYYKIIYWTEEYVNTTLLLQMSNTLQPETNTYPNHKVHLTYQLESEHNTMPKSSLIGHKELENQVSKMPKFSNATRIPLLPECINTPTEDCFCTTINNKVLALAKQKGVALVADTLIIGVRVNKEGVPSLFRTKSTNPKLPEICETVIASLTNVEPSYSSDNEAYVTSSYSWYIIFKDDEIVIQ</sequence>